<dbReference type="GO" id="GO:0003700">
    <property type="term" value="F:DNA-binding transcription factor activity"/>
    <property type="evidence" value="ECO:0007669"/>
    <property type="project" value="InterPro"/>
</dbReference>
<dbReference type="InterPro" id="IPR008920">
    <property type="entry name" value="TF_FadR/GntR_C"/>
</dbReference>
<dbReference type="SMART" id="SM00345">
    <property type="entry name" value="HTH_GNTR"/>
    <property type="match status" value="1"/>
</dbReference>
<dbReference type="Pfam" id="PF00392">
    <property type="entry name" value="GntR"/>
    <property type="match status" value="1"/>
</dbReference>
<dbReference type="CDD" id="cd07377">
    <property type="entry name" value="WHTH_GntR"/>
    <property type="match status" value="1"/>
</dbReference>
<comment type="caution">
    <text evidence="5">The sequence shown here is derived from an EMBL/GenBank/DDBJ whole genome shotgun (WGS) entry which is preliminary data.</text>
</comment>
<dbReference type="Gene3D" id="1.20.120.530">
    <property type="entry name" value="GntR ligand-binding domain-like"/>
    <property type="match status" value="1"/>
</dbReference>
<evidence type="ECO:0000259" key="4">
    <source>
        <dbReference type="PROSITE" id="PS50949"/>
    </source>
</evidence>
<dbReference type="InterPro" id="IPR036390">
    <property type="entry name" value="WH_DNA-bd_sf"/>
</dbReference>
<dbReference type="AlphaFoldDB" id="A0A8J6M6Z9"/>
<dbReference type="SUPFAM" id="SSF48008">
    <property type="entry name" value="GntR ligand-binding domain-like"/>
    <property type="match status" value="1"/>
</dbReference>
<name>A0A8J6M6Z9_9FIRM</name>
<dbReference type="Proteomes" id="UP000628736">
    <property type="component" value="Unassembled WGS sequence"/>
</dbReference>
<dbReference type="SUPFAM" id="SSF46785">
    <property type="entry name" value="Winged helix' DNA-binding domain"/>
    <property type="match status" value="1"/>
</dbReference>
<dbReference type="PRINTS" id="PR00035">
    <property type="entry name" value="HTHGNTR"/>
</dbReference>
<evidence type="ECO:0000256" key="2">
    <source>
        <dbReference type="ARBA" id="ARBA00023125"/>
    </source>
</evidence>
<reference evidence="5" key="1">
    <citation type="submission" date="2020-08" db="EMBL/GenBank/DDBJ databases">
        <title>Genome public.</title>
        <authorList>
            <person name="Liu C."/>
            <person name="Sun Q."/>
        </authorList>
    </citation>
    <scope>NUCLEOTIDE SEQUENCE</scope>
    <source>
        <strain evidence="5">NSJ-23</strain>
    </source>
</reference>
<dbReference type="InterPro" id="IPR011711">
    <property type="entry name" value="GntR_C"/>
</dbReference>
<dbReference type="Pfam" id="PF07729">
    <property type="entry name" value="FCD"/>
    <property type="match status" value="1"/>
</dbReference>
<dbReference type="RefSeq" id="WP_186853156.1">
    <property type="nucleotide sequence ID" value="NZ_JACOPO010000007.1"/>
</dbReference>
<proteinExistence type="predicted"/>
<dbReference type="PROSITE" id="PS50949">
    <property type="entry name" value="HTH_GNTR"/>
    <property type="match status" value="1"/>
</dbReference>
<evidence type="ECO:0000313" key="5">
    <source>
        <dbReference type="EMBL" id="MBC5723309.1"/>
    </source>
</evidence>
<evidence type="ECO:0000256" key="1">
    <source>
        <dbReference type="ARBA" id="ARBA00023015"/>
    </source>
</evidence>
<keyword evidence="6" id="KW-1185">Reference proteome</keyword>
<evidence type="ECO:0000313" key="6">
    <source>
        <dbReference type="Proteomes" id="UP000628736"/>
    </source>
</evidence>
<dbReference type="SMART" id="SM00895">
    <property type="entry name" value="FCD"/>
    <property type="match status" value="1"/>
</dbReference>
<dbReference type="EMBL" id="JACOPO010000007">
    <property type="protein sequence ID" value="MBC5723309.1"/>
    <property type="molecule type" value="Genomic_DNA"/>
</dbReference>
<organism evidence="5 6">
    <name type="scientific">Flintibacter hominis</name>
    <dbReference type="NCBI Taxonomy" id="2763048"/>
    <lineage>
        <taxon>Bacteria</taxon>
        <taxon>Bacillati</taxon>
        <taxon>Bacillota</taxon>
        <taxon>Clostridia</taxon>
        <taxon>Eubacteriales</taxon>
        <taxon>Flintibacter</taxon>
    </lineage>
</organism>
<feature type="domain" description="HTH gntR-type" evidence="4">
    <location>
        <begin position="3"/>
        <end position="72"/>
    </location>
</feature>
<dbReference type="PANTHER" id="PTHR43537:SF5">
    <property type="entry name" value="UXU OPERON TRANSCRIPTIONAL REGULATOR"/>
    <property type="match status" value="1"/>
</dbReference>
<keyword evidence="1" id="KW-0805">Transcription regulation</keyword>
<gene>
    <name evidence="5" type="ORF">H8S11_10870</name>
</gene>
<dbReference type="PANTHER" id="PTHR43537">
    <property type="entry name" value="TRANSCRIPTIONAL REGULATOR, GNTR FAMILY"/>
    <property type="match status" value="1"/>
</dbReference>
<sequence length="235" mass="25704">MGSNLSQQTAERLYNQIVAEGRLSPGDKLPNEVDLSHELGVSRATLREAIRALTVQGVLEVQRGRGTFVSRQVAEIEDFGFGRLEEIRGRLRDLFELRAIFEPQAARLACVRATEQELAEILTQGERVAARIQAGEDRTQADLEFHGAIVRATHNAFMMRLLPIISQAVETAIGSAGEGQENLAQATLRDHALLLEFFARRDGVGAEHAMAIHMAHAMDEMGLEAGQHSGSGCHS</sequence>
<dbReference type="InterPro" id="IPR000524">
    <property type="entry name" value="Tscrpt_reg_HTH_GntR"/>
</dbReference>
<dbReference type="Gene3D" id="1.10.10.10">
    <property type="entry name" value="Winged helix-like DNA-binding domain superfamily/Winged helix DNA-binding domain"/>
    <property type="match status" value="1"/>
</dbReference>
<evidence type="ECO:0000256" key="3">
    <source>
        <dbReference type="ARBA" id="ARBA00023163"/>
    </source>
</evidence>
<keyword evidence="3" id="KW-0804">Transcription</keyword>
<accession>A0A8J6M6Z9</accession>
<keyword evidence="2" id="KW-0238">DNA-binding</keyword>
<dbReference type="InterPro" id="IPR036388">
    <property type="entry name" value="WH-like_DNA-bd_sf"/>
</dbReference>
<protein>
    <submittedName>
        <fullName evidence="5">FadR family transcriptional regulator</fullName>
    </submittedName>
</protein>
<dbReference type="GO" id="GO:0003677">
    <property type="term" value="F:DNA binding"/>
    <property type="evidence" value="ECO:0007669"/>
    <property type="project" value="UniProtKB-KW"/>
</dbReference>